<dbReference type="GO" id="GO:0008270">
    <property type="term" value="F:zinc ion binding"/>
    <property type="evidence" value="ECO:0007669"/>
    <property type="project" value="InterPro"/>
</dbReference>
<dbReference type="SUPFAM" id="SSF57701">
    <property type="entry name" value="Zn2/Cys6 DNA-binding domain"/>
    <property type="match status" value="2"/>
</dbReference>
<dbReference type="SMART" id="SM00066">
    <property type="entry name" value="GAL4"/>
    <property type="match status" value="2"/>
</dbReference>
<dbReference type="PROSITE" id="PS50048">
    <property type="entry name" value="ZN2_CY6_FUNGAL_2"/>
    <property type="match status" value="2"/>
</dbReference>
<feature type="compositionally biased region" description="Polar residues" evidence="5">
    <location>
        <begin position="402"/>
        <end position="414"/>
    </location>
</feature>
<organism evidence="7 8">
    <name type="scientific">Aspergillus nanangensis</name>
    <dbReference type="NCBI Taxonomy" id="2582783"/>
    <lineage>
        <taxon>Eukaryota</taxon>
        <taxon>Fungi</taxon>
        <taxon>Dikarya</taxon>
        <taxon>Ascomycota</taxon>
        <taxon>Pezizomycotina</taxon>
        <taxon>Eurotiomycetes</taxon>
        <taxon>Eurotiomycetidae</taxon>
        <taxon>Eurotiales</taxon>
        <taxon>Aspergillaceae</taxon>
        <taxon>Aspergillus</taxon>
        <taxon>Aspergillus subgen. Circumdati</taxon>
    </lineage>
</organism>
<keyword evidence="1" id="KW-0805">Transcription regulation</keyword>
<dbReference type="Pfam" id="PF00172">
    <property type="entry name" value="Zn_clus"/>
    <property type="match status" value="2"/>
</dbReference>
<accession>A0AAD4CEI8</accession>
<feature type="region of interest" description="Disordered" evidence="5">
    <location>
        <begin position="401"/>
        <end position="420"/>
    </location>
</feature>
<reference evidence="7" key="2">
    <citation type="submission" date="2020-02" db="EMBL/GenBank/DDBJ databases">
        <authorList>
            <person name="Gilchrist C.L.M."/>
            <person name="Chooi Y.-H."/>
        </authorList>
    </citation>
    <scope>NUCLEOTIDE SEQUENCE</scope>
    <source>
        <strain evidence="7">MST-FP2251</strain>
    </source>
</reference>
<gene>
    <name evidence="7" type="ORF">FE257_000781</name>
</gene>
<comment type="caution">
    <text evidence="7">The sequence shown here is derived from an EMBL/GenBank/DDBJ whole genome shotgun (WGS) entry which is preliminary data.</text>
</comment>
<dbReference type="Gene3D" id="4.10.240.10">
    <property type="entry name" value="Zn(2)-C6 fungal-type DNA-binding domain"/>
    <property type="match status" value="2"/>
</dbReference>
<dbReference type="GO" id="GO:0009893">
    <property type="term" value="P:positive regulation of metabolic process"/>
    <property type="evidence" value="ECO:0007669"/>
    <property type="project" value="UniProtKB-ARBA"/>
</dbReference>
<dbReference type="Proteomes" id="UP001194746">
    <property type="component" value="Unassembled WGS sequence"/>
</dbReference>
<dbReference type="Pfam" id="PF11951">
    <property type="entry name" value="Fungal_trans_2"/>
    <property type="match status" value="1"/>
</dbReference>
<keyword evidence="4" id="KW-0539">Nucleus</keyword>
<dbReference type="EMBL" id="VCAU01000105">
    <property type="protein sequence ID" value="KAF9885050.1"/>
    <property type="molecule type" value="Genomic_DNA"/>
</dbReference>
<dbReference type="InterPro" id="IPR036864">
    <property type="entry name" value="Zn2-C6_fun-type_DNA-bd_sf"/>
</dbReference>
<evidence type="ECO:0000256" key="5">
    <source>
        <dbReference type="SAM" id="MobiDB-lite"/>
    </source>
</evidence>
<dbReference type="GO" id="GO:0003677">
    <property type="term" value="F:DNA binding"/>
    <property type="evidence" value="ECO:0007669"/>
    <property type="project" value="UniProtKB-KW"/>
</dbReference>
<reference evidence="7" key="1">
    <citation type="journal article" date="2019" name="Beilstein J. Org. Chem.">
        <title>Nanangenines: drimane sesquiterpenoids as the dominant metabolite cohort of a novel Australian fungus, Aspergillus nanangensis.</title>
        <authorList>
            <person name="Lacey H.J."/>
            <person name="Gilchrist C.L.M."/>
            <person name="Crombie A."/>
            <person name="Kalaitzis J.A."/>
            <person name="Vuong D."/>
            <person name="Rutledge P.J."/>
            <person name="Turner P."/>
            <person name="Pitt J.I."/>
            <person name="Lacey E."/>
            <person name="Chooi Y.H."/>
            <person name="Piggott A.M."/>
        </authorList>
    </citation>
    <scope>NUCLEOTIDE SEQUENCE</scope>
    <source>
        <strain evidence="7">MST-FP2251</strain>
    </source>
</reference>
<evidence type="ECO:0000256" key="4">
    <source>
        <dbReference type="ARBA" id="ARBA00023242"/>
    </source>
</evidence>
<dbReference type="PANTHER" id="PTHR37540">
    <property type="entry name" value="TRANSCRIPTION FACTOR (ACR-2), PUTATIVE-RELATED-RELATED"/>
    <property type="match status" value="1"/>
</dbReference>
<evidence type="ECO:0000259" key="6">
    <source>
        <dbReference type="PROSITE" id="PS50048"/>
    </source>
</evidence>
<evidence type="ECO:0000313" key="8">
    <source>
        <dbReference type="Proteomes" id="UP001194746"/>
    </source>
</evidence>
<keyword evidence="3" id="KW-0804">Transcription</keyword>
<keyword evidence="8" id="KW-1185">Reference proteome</keyword>
<evidence type="ECO:0000256" key="2">
    <source>
        <dbReference type="ARBA" id="ARBA00023125"/>
    </source>
</evidence>
<dbReference type="AlphaFoldDB" id="A0AAD4CEI8"/>
<dbReference type="InterPro" id="IPR001138">
    <property type="entry name" value="Zn2Cys6_DnaBD"/>
</dbReference>
<dbReference type="CDD" id="cd00067">
    <property type="entry name" value="GAL4"/>
    <property type="match status" value="2"/>
</dbReference>
<evidence type="ECO:0000256" key="1">
    <source>
        <dbReference type="ARBA" id="ARBA00023015"/>
    </source>
</evidence>
<dbReference type="PROSITE" id="PS00463">
    <property type="entry name" value="ZN2_CY6_FUNGAL_1"/>
    <property type="match status" value="2"/>
</dbReference>
<evidence type="ECO:0000313" key="7">
    <source>
        <dbReference type="EMBL" id="KAF9885050.1"/>
    </source>
</evidence>
<dbReference type="GO" id="GO:0000981">
    <property type="term" value="F:DNA-binding transcription factor activity, RNA polymerase II-specific"/>
    <property type="evidence" value="ECO:0007669"/>
    <property type="project" value="InterPro"/>
</dbReference>
<feature type="domain" description="Zn(2)-C6 fungal-type" evidence="6">
    <location>
        <begin position="8"/>
        <end position="38"/>
    </location>
</feature>
<evidence type="ECO:0000256" key="3">
    <source>
        <dbReference type="ARBA" id="ARBA00023163"/>
    </source>
</evidence>
<dbReference type="PANTHER" id="PTHR37540:SF5">
    <property type="entry name" value="TRANSCRIPTION FACTOR DOMAIN-CONTAINING PROTEIN"/>
    <property type="match status" value="1"/>
</dbReference>
<dbReference type="InterPro" id="IPR021858">
    <property type="entry name" value="Fun_TF"/>
</dbReference>
<keyword evidence="2" id="KW-0238">DNA-binding</keyword>
<protein>
    <recommendedName>
        <fullName evidence="6">Zn(2)-C6 fungal-type domain-containing protein</fullName>
    </recommendedName>
</protein>
<name>A0AAD4CEI8_ASPNN</name>
<feature type="domain" description="Zn(2)-C6 fungal-type" evidence="6">
    <location>
        <begin position="95"/>
        <end position="125"/>
    </location>
</feature>
<proteinExistence type="predicted"/>
<sequence>MASAAPNACLACAQKKRKCDRKLPVCSTCRRLLQLCRYARLPHTPLDVEASFSYGFTVGMIPNVTNVFHVAQSWSQHTNGSPPSTPPATERAPRACNGCRKGKRHCDRALLSCARCTRLRIRCVYGPMSTESAHIAPPMTPPSMDIQRVDARVPFPVSTKKHMPMLLHSFIQTFGMEPLPVDTDSLAFNLRSSWIQQALSDACFFHATLFAASAHMDAFRGVGNNQMTLYHHTMALRLLNDRLARPEGIMDEGAIACIAPLVFFSSMGSDERSSRIHRQGLMQMVRAKGGLHKLGKASFLSALIPVCTLTEAIIFDTKLDIPFLDVPDTLPTPPTYLISAMLSRATRANGRYSVSAEVIHIFEEIHSAALYLADEYHGPLQRSRFELTRAKWHYRLQRAVPQDNNSPATRTTSDPTPPDGISQSCHVAALIYWFLLDDFFPASSDTLQRLVDDLKAALVGTTMDTWVKCAPEAHTWICLVGAAAACNVDDRAWFSLRHGQPVICIRSEGPELYLQCWGVYN</sequence>